<keyword evidence="2" id="KW-1185">Reference proteome</keyword>
<sequence>MAPGALVVDAQLAELRQLGVSWLDSHLELHRCYTRRAPRWKSFTGNWGGKGGKWGSRPVSQREVGRWSVVTVFSTTQGQHNGRIDHRSDYCFAGVARPQSTLGLAVPRKTRGDRVMMAREGTGSPVIRSGGRSVGHATTNSVQAERRLGDSRCARRHGRGWFLSL</sequence>
<evidence type="ECO:0000313" key="1">
    <source>
        <dbReference type="EMBL" id="KAJ0964936.1"/>
    </source>
</evidence>
<name>A0A9D5H6D6_9LILI</name>
<gene>
    <name evidence="1" type="ORF">J5N97_026074</name>
</gene>
<dbReference type="Proteomes" id="UP001085076">
    <property type="component" value="Miscellaneous, Linkage group lg08"/>
</dbReference>
<organism evidence="1 2">
    <name type="scientific">Dioscorea zingiberensis</name>
    <dbReference type="NCBI Taxonomy" id="325984"/>
    <lineage>
        <taxon>Eukaryota</taxon>
        <taxon>Viridiplantae</taxon>
        <taxon>Streptophyta</taxon>
        <taxon>Embryophyta</taxon>
        <taxon>Tracheophyta</taxon>
        <taxon>Spermatophyta</taxon>
        <taxon>Magnoliopsida</taxon>
        <taxon>Liliopsida</taxon>
        <taxon>Dioscoreales</taxon>
        <taxon>Dioscoreaceae</taxon>
        <taxon>Dioscorea</taxon>
    </lineage>
</organism>
<evidence type="ECO:0000313" key="2">
    <source>
        <dbReference type="Proteomes" id="UP001085076"/>
    </source>
</evidence>
<reference evidence="1" key="2">
    <citation type="journal article" date="2022" name="Hortic Res">
        <title>The genome of Dioscorea zingiberensis sheds light on the biosynthesis, origin and evolution of the medicinally important diosgenin saponins.</title>
        <authorList>
            <person name="Li Y."/>
            <person name="Tan C."/>
            <person name="Li Z."/>
            <person name="Guo J."/>
            <person name="Li S."/>
            <person name="Chen X."/>
            <person name="Wang C."/>
            <person name="Dai X."/>
            <person name="Yang H."/>
            <person name="Song W."/>
            <person name="Hou L."/>
            <person name="Xu J."/>
            <person name="Tong Z."/>
            <person name="Xu A."/>
            <person name="Yuan X."/>
            <person name="Wang W."/>
            <person name="Yang Q."/>
            <person name="Chen L."/>
            <person name="Sun Z."/>
            <person name="Wang K."/>
            <person name="Pan B."/>
            <person name="Chen J."/>
            <person name="Bao Y."/>
            <person name="Liu F."/>
            <person name="Qi X."/>
            <person name="Gang D.R."/>
            <person name="Wen J."/>
            <person name="Li J."/>
        </authorList>
    </citation>
    <scope>NUCLEOTIDE SEQUENCE</scope>
    <source>
        <strain evidence="1">Dzin_1.0</strain>
    </source>
</reference>
<comment type="caution">
    <text evidence="1">The sequence shown here is derived from an EMBL/GenBank/DDBJ whole genome shotgun (WGS) entry which is preliminary data.</text>
</comment>
<protein>
    <submittedName>
        <fullName evidence="1">Uncharacterized protein</fullName>
    </submittedName>
</protein>
<reference evidence="1" key="1">
    <citation type="submission" date="2021-03" db="EMBL/GenBank/DDBJ databases">
        <authorList>
            <person name="Li Z."/>
            <person name="Yang C."/>
        </authorList>
    </citation>
    <scope>NUCLEOTIDE SEQUENCE</scope>
    <source>
        <strain evidence="1">Dzin_1.0</strain>
        <tissue evidence="1">Leaf</tissue>
    </source>
</reference>
<proteinExistence type="predicted"/>
<dbReference type="EMBL" id="JAGGNH010000008">
    <property type="protein sequence ID" value="KAJ0964936.1"/>
    <property type="molecule type" value="Genomic_DNA"/>
</dbReference>
<dbReference type="AlphaFoldDB" id="A0A9D5H6D6"/>
<accession>A0A9D5H6D6</accession>